<feature type="signal peptide" evidence="1">
    <location>
        <begin position="1"/>
        <end position="23"/>
    </location>
</feature>
<dbReference type="Proteomes" id="UP001172102">
    <property type="component" value="Unassembled WGS sequence"/>
</dbReference>
<name>A0AA40A840_9PEZI</name>
<evidence type="ECO:0000313" key="3">
    <source>
        <dbReference type="EMBL" id="KAK0711071.1"/>
    </source>
</evidence>
<sequence>MPSLRNSAVAVAAVVVLAGRVQPIEVELPSCLHPFQPFVYSGCFQDSGNPQALTVRTNLDRDTTMTVEKCVVSCKGNGYRYAGFVYYGVCYCGQTFNGASAIEDRCSFPCNGGKNKTCKSGGYPFASTEYGGECFCGAVIGNNTYSAPAPDCSIPCNGDATESCAAATTAKPTITTTSQIPIPTPTNICKEPTNAQRGYSPGNPVGDIDLPIVTCNDLASEHAKYPFKLY</sequence>
<dbReference type="InterPro" id="IPR002889">
    <property type="entry name" value="WSC_carb-bd"/>
</dbReference>
<dbReference type="AlphaFoldDB" id="A0AA40A840"/>
<dbReference type="PANTHER" id="PTHR43662">
    <property type="match status" value="1"/>
</dbReference>
<feature type="domain" description="WSC" evidence="2">
    <location>
        <begin position="37"/>
        <end position="131"/>
    </location>
</feature>
<reference evidence="3" key="1">
    <citation type="submission" date="2023-06" db="EMBL/GenBank/DDBJ databases">
        <title>Genome-scale phylogeny and comparative genomics of the fungal order Sordariales.</title>
        <authorList>
            <consortium name="Lawrence Berkeley National Laboratory"/>
            <person name="Hensen N."/>
            <person name="Bonometti L."/>
            <person name="Westerberg I."/>
            <person name="Brannstrom I.O."/>
            <person name="Guillou S."/>
            <person name="Cros-Aarteil S."/>
            <person name="Calhoun S."/>
            <person name="Haridas S."/>
            <person name="Kuo A."/>
            <person name="Mondo S."/>
            <person name="Pangilinan J."/>
            <person name="Riley R."/>
            <person name="Labutti K."/>
            <person name="Andreopoulos B."/>
            <person name="Lipzen A."/>
            <person name="Chen C."/>
            <person name="Yanf M."/>
            <person name="Daum C."/>
            <person name="Ng V."/>
            <person name="Clum A."/>
            <person name="Steindorff A."/>
            <person name="Ohm R."/>
            <person name="Martin F."/>
            <person name="Silar P."/>
            <person name="Natvig D."/>
            <person name="Lalanne C."/>
            <person name="Gautier V."/>
            <person name="Ament-Velasquez S.L."/>
            <person name="Kruys A."/>
            <person name="Hutchinson M.I."/>
            <person name="Powell A.J."/>
            <person name="Barry K."/>
            <person name="Miller A.N."/>
            <person name="Grigoriev I.V."/>
            <person name="Debuchy R."/>
            <person name="Gladieux P."/>
            <person name="Thoren M.H."/>
            <person name="Johannesson H."/>
        </authorList>
    </citation>
    <scope>NUCLEOTIDE SEQUENCE</scope>
    <source>
        <strain evidence="3">SMH4607-1</strain>
    </source>
</reference>
<dbReference type="EMBL" id="JAUKUA010000005">
    <property type="protein sequence ID" value="KAK0711071.1"/>
    <property type="molecule type" value="Genomic_DNA"/>
</dbReference>
<comment type="caution">
    <text evidence="3">The sequence shown here is derived from an EMBL/GenBank/DDBJ whole genome shotgun (WGS) entry which is preliminary data.</text>
</comment>
<organism evidence="3 4">
    <name type="scientific">Lasiosphaeris hirsuta</name>
    <dbReference type="NCBI Taxonomy" id="260670"/>
    <lineage>
        <taxon>Eukaryota</taxon>
        <taxon>Fungi</taxon>
        <taxon>Dikarya</taxon>
        <taxon>Ascomycota</taxon>
        <taxon>Pezizomycotina</taxon>
        <taxon>Sordariomycetes</taxon>
        <taxon>Sordariomycetidae</taxon>
        <taxon>Sordariales</taxon>
        <taxon>Lasiosphaeriaceae</taxon>
        <taxon>Lasiosphaeris</taxon>
    </lineage>
</organism>
<dbReference type="SMART" id="SM00321">
    <property type="entry name" value="WSC"/>
    <property type="match status" value="1"/>
</dbReference>
<dbReference type="Pfam" id="PF01822">
    <property type="entry name" value="WSC"/>
    <property type="match status" value="1"/>
</dbReference>
<protein>
    <submittedName>
        <fullName evidence="3">WSC domain-containing protein</fullName>
    </submittedName>
</protein>
<dbReference type="PROSITE" id="PS51212">
    <property type="entry name" value="WSC"/>
    <property type="match status" value="1"/>
</dbReference>
<evidence type="ECO:0000313" key="4">
    <source>
        <dbReference type="Proteomes" id="UP001172102"/>
    </source>
</evidence>
<feature type="chain" id="PRO_5041409506" evidence="1">
    <location>
        <begin position="24"/>
        <end position="230"/>
    </location>
</feature>
<keyword evidence="1" id="KW-0732">Signal</keyword>
<accession>A0AA40A840</accession>
<keyword evidence="4" id="KW-1185">Reference proteome</keyword>
<dbReference type="PANTHER" id="PTHR43662:SF3">
    <property type="entry name" value="DOMAIN PROTEIN, PUTATIVE (AFU_ORTHOLOGUE AFUA_6G11970)-RELATED"/>
    <property type="match status" value="1"/>
</dbReference>
<evidence type="ECO:0000259" key="2">
    <source>
        <dbReference type="PROSITE" id="PS51212"/>
    </source>
</evidence>
<gene>
    <name evidence="3" type="ORF">B0H67DRAFT_646478</name>
</gene>
<proteinExistence type="predicted"/>
<evidence type="ECO:0000256" key="1">
    <source>
        <dbReference type="SAM" id="SignalP"/>
    </source>
</evidence>